<protein>
    <submittedName>
        <fullName evidence="1">Uncharacterized protein</fullName>
    </submittedName>
</protein>
<name>A0A8S5NZ21_9CAUD</name>
<dbReference type="EMBL" id="BK015290">
    <property type="protein sequence ID" value="DAD99655.1"/>
    <property type="molecule type" value="Genomic_DNA"/>
</dbReference>
<organism evidence="1">
    <name type="scientific">Siphoviridae sp. ct6bb17</name>
    <dbReference type="NCBI Taxonomy" id="2825345"/>
    <lineage>
        <taxon>Viruses</taxon>
        <taxon>Duplodnaviria</taxon>
        <taxon>Heunggongvirae</taxon>
        <taxon>Uroviricota</taxon>
        <taxon>Caudoviricetes</taxon>
    </lineage>
</organism>
<accession>A0A8S5NZ21</accession>
<sequence>MNEEVKKEINLILNLLKGSLTQNEVSMGFDNETESLMFFDTQIYIKERRFDGFMVKLEELVR</sequence>
<proteinExistence type="predicted"/>
<evidence type="ECO:0000313" key="1">
    <source>
        <dbReference type="EMBL" id="DAD99655.1"/>
    </source>
</evidence>
<reference evidence="1" key="1">
    <citation type="journal article" date="2021" name="Proc. Natl. Acad. Sci. U.S.A.">
        <title>A Catalog of Tens of Thousands of Viruses from Human Metagenomes Reveals Hidden Associations with Chronic Diseases.</title>
        <authorList>
            <person name="Tisza M.J."/>
            <person name="Buck C.B."/>
        </authorList>
    </citation>
    <scope>NUCLEOTIDE SEQUENCE</scope>
    <source>
        <strain evidence="1">Ct6bb17</strain>
    </source>
</reference>